<proteinExistence type="inferred from homology"/>
<reference evidence="13" key="1">
    <citation type="journal article" date="2022" name="bioRxiv">
        <title>Deciphering the potential niche of two novel black yeast fungi from a biological soil crust based on their genomes, phenotypes, and melanin regulation.</title>
        <authorList>
            <consortium name="DOE Joint Genome Institute"/>
            <person name="Carr E.C."/>
            <person name="Barton Q."/>
            <person name="Grambo S."/>
            <person name="Sullivan M."/>
            <person name="Renfro C.M."/>
            <person name="Kuo A."/>
            <person name="Pangilinan J."/>
            <person name="Lipzen A."/>
            <person name="Keymanesh K."/>
            <person name="Savage E."/>
            <person name="Barry K."/>
            <person name="Grigoriev I.V."/>
            <person name="Riekhof W.R."/>
            <person name="Harris S.S."/>
        </authorList>
    </citation>
    <scope>NUCLEOTIDE SEQUENCE</scope>
    <source>
        <strain evidence="13">JF 03-4F</strain>
    </source>
</reference>
<comment type="cofactor">
    <cofactor evidence="2">
        <name>Mg(2+)</name>
        <dbReference type="ChEBI" id="CHEBI:18420"/>
    </cofactor>
</comment>
<dbReference type="PANTHER" id="PTHR12271:SF40">
    <property type="entry name" value="POLY(A) RNA POLYMERASE GLD2"/>
    <property type="match status" value="1"/>
</dbReference>
<dbReference type="SUPFAM" id="SSF81631">
    <property type="entry name" value="PAP/OAS1 substrate-binding domain"/>
    <property type="match status" value="1"/>
</dbReference>
<feature type="compositionally biased region" description="Acidic residues" evidence="10">
    <location>
        <begin position="291"/>
        <end position="303"/>
    </location>
</feature>
<feature type="compositionally biased region" description="Polar residues" evidence="10">
    <location>
        <begin position="1049"/>
        <end position="1058"/>
    </location>
</feature>
<dbReference type="GO" id="GO:0046872">
    <property type="term" value="F:metal ion binding"/>
    <property type="evidence" value="ECO:0007669"/>
    <property type="project" value="UniProtKB-KW"/>
</dbReference>
<feature type="region of interest" description="Disordered" evidence="10">
    <location>
        <begin position="359"/>
        <end position="381"/>
    </location>
</feature>
<feature type="compositionally biased region" description="Low complexity" evidence="10">
    <location>
        <begin position="60"/>
        <end position="74"/>
    </location>
</feature>
<comment type="cofactor">
    <cofactor evidence="1">
        <name>Mn(2+)</name>
        <dbReference type="ChEBI" id="CHEBI:29035"/>
    </cofactor>
</comment>
<evidence type="ECO:0000256" key="2">
    <source>
        <dbReference type="ARBA" id="ARBA00001946"/>
    </source>
</evidence>
<evidence type="ECO:0000313" key="14">
    <source>
        <dbReference type="Proteomes" id="UP001203852"/>
    </source>
</evidence>
<feature type="region of interest" description="Disordered" evidence="10">
    <location>
        <begin position="856"/>
        <end position="969"/>
    </location>
</feature>
<evidence type="ECO:0000256" key="6">
    <source>
        <dbReference type="ARBA" id="ARBA00022490"/>
    </source>
</evidence>
<dbReference type="GO" id="GO:0031123">
    <property type="term" value="P:RNA 3'-end processing"/>
    <property type="evidence" value="ECO:0007669"/>
    <property type="project" value="TreeGrafter"/>
</dbReference>
<protein>
    <recommendedName>
        <fullName evidence="5">polynucleotide adenylyltransferase</fullName>
        <ecNumber evidence="5">2.7.7.19</ecNumber>
    </recommendedName>
</protein>
<feature type="region of interest" description="Disordered" evidence="10">
    <location>
        <begin position="693"/>
        <end position="800"/>
    </location>
</feature>
<keyword evidence="14" id="KW-1185">Reference proteome</keyword>
<feature type="domain" description="PAP-associated" evidence="11">
    <location>
        <begin position="547"/>
        <end position="613"/>
    </location>
</feature>
<feature type="region of interest" description="Disordered" evidence="10">
    <location>
        <begin position="280"/>
        <end position="303"/>
    </location>
</feature>
<evidence type="ECO:0000256" key="1">
    <source>
        <dbReference type="ARBA" id="ARBA00001936"/>
    </source>
</evidence>
<feature type="region of interest" description="Disordered" evidence="10">
    <location>
        <begin position="1"/>
        <end position="107"/>
    </location>
</feature>
<dbReference type="PANTHER" id="PTHR12271">
    <property type="entry name" value="POLY A POLYMERASE CID PAP -RELATED"/>
    <property type="match status" value="1"/>
</dbReference>
<dbReference type="GO" id="GO:0050265">
    <property type="term" value="F:RNA uridylyltransferase activity"/>
    <property type="evidence" value="ECO:0007669"/>
    <property type="project" value="TreeGrafter"/>
</dbReference>
<keyword evidence="7" id="KW-0808">Transferase</keyword>
<feature type="compositionally biased region" description="Polar residues" evidence="10">
    <location>
        <begin position="696"/>
        <end position="708"/>
    </location>
</feature>
<dbReference type="Pfam" id="PF03828">
    <property type="entry name" value="PAP_assoc"/>
    <property type="match status" value="1"/>
</dbReference>
<feature type="compositionally biased region" description="Low complexity" evidence="10">
    <location>
        <begin position="94"/>
        <end position="107"/>
    </location>
</feature>
<dbReference type="Gene3D" id="3.30.460.10">
    <property type="entry name" value="Beta Polymerase, domain 2"/>
    <property type="match status" value="1"/>
</dbReference>
<feature type="region of interest" description="Disordered" evidence="10">
    <location>
        <begin position="1028"/>
        <end position="1058"/>
    </location>
</feature>
<sequence length="1352" mass="152505">MEGSEEQPGFTGHVWSQLQSMSQQSTPRGRGHRGGHRGGRHPGRGHGFHQHHHMNGSQASFFSNQQSVPSSNNSEDFPPLGAPQQAPSKNTPFYPQSQPQHQYQPQYQHQPPVQQFDNFRHGTPREFQDRARGHHRGHPGRYGQPPHIPATAHAMDAGQYANYGRPPPRHAQLYQHNPANYGTAEQQRNMRHILMSQSDYLNEVGRKAYGAHKLSREESLLKENFRKDLESVAKEALTNKYPDIDVENIKLKCYGSLANGFALAGCDMDLLLSLPEYQETKSKTTPPDVENGPELEQDAEEDEERVFNMEIRRVLEKAFLDKEYGARLLENTRVPILRICERPSPELLHNLREYRASWEKSSFETPADQPITEPAEEPDSTSIDAVNQALSELEIKDLPSPMPATRGNADLEFKGDCGIQCDINFTNFVAMHNSTLLKLYQSFDPRVGDVGIFVKIWAKARDINTPYRGTLSSYGYILLVLHYLMNIASPPVIPNLQYLAKLSDGWNPDKEIPLFEGFDIRFIHDPDQIKALQEEMAATKNRETSSQLLRGFFRYYATREGFHWTRDVISIRQRGGLLSKSEKGWTEAKWAPAKKHVRLRYLLSIEDPFEVEHNVGRTVGHHGLVSIRDEFRRAWSILEKVGNGAEISVDEFLEPVTDRVDTLRKDQQFHKQKVLDMKQELELKEKLLMQKMQSEDPGSQNDGTSGNSDHGIPQAHSSSKEERRSPDSQLTSTHSHQDIKMRKRKSSRQISESWRLRKVSMDSDDEEEDSEHEAADRAGGSISPKSNAPQPGGTGSEGVGKANDFFCSRKDVLLANGLDQDGNPVAWDIDTQEGRWLHWRDTKISKGTMQEFSNPTLRELNEQCPYDPNRPSPYSTKQYRSQFERMRAEQPPWPANSENSSIPDSAQPASHPRQAIRVVAESLDARQSRPHEESHVDTTSDTPQQPRDNKVGKATPWDNSTRGGRWLRSRDKHLREGTWRHHLGSKNLKKLSNEFPYNELMTWEELEEKNELLRKYYSKTIHPRELRGTTASNDAAAESTTVYGEKTPSKCNADQSPMASDQTYQLYDNPIARQTDPVSAHHQQLLSSLLGRNERSVVNPRSVHTEQPQEPEPAASPAKVRSQASSPDRRALRARRLAFFAKQFTSPQSDAGPTGNAHFFAQTTGKTSLEVPVSGGPGEPRTEQSMEPFAIEEKVKHRLDAVAALEEADNNGARSDDPPDDPHENAVSQVQDSPVECLPVEVPATLYPDTVRGQRPRDEDPDIMPIPRKFGFHFDPRQLQDLAIIAKGGNGCAREGAEFNIEDEYEWGGGGMMGWRTSTGYPYGGVSGGRTPYEAGRGDEEGLLNELPGELD</sequence>
<evidence type="ECO:0000256" key="8">
    <source>
        <dbReference type="ARBA" id="ARBA00022723"/>
    </source>
</evidence>
<evidence type="ECO:0000259" key="12">
    <source>
        <dbReference type="Pfam" id="PF22600"/>
    </source>
</evidence>
<feature type="compositionally biased region" description="Polar residues" evidence="10">
    <location>
        <begin position="872"/>
        <end position="881"/>
    </location>
</feature>
<evidence type="ECO:0000256" key="10">
    <source>
        <dbReference type="SAM" id="MobiDB-lite"/>
    </source>
</evidence>
<feature type="compositionally biased region" description="Basic and acidic residues" evidence="10">
    <location>
        <begin position="923"/>
        <end position="938"/>
    </location>
</feature>
<feature type="compositionally biased region" description="Low complexity" evidence="10">
    <location>
        <begin position="1106"/>
        <end position="1118"/>
    </location>
</feature>
<dbReference type="EC" id="2.7.7.19" evidence="5"/>
<feature type="region of interest" description="Disordered" evidence="10">
    <location>
        <begin position="1090"/>
        <end position="1130"/>
    </location>
</feature>
<dbReference type="InterPro" id="IPR054708">
    <property type="entry name" value="MTPAP-like_central"/>
</dbReference>
<evidence type="ECO:0000256" key="7">
    <source>
        <dbReference type="ARBA" id="ARBA00022679"/>
    </source>
</evidence>
<feature type="domain" description="Poly(A) RNA polymerase mitochondrial-like central palm" evidence="12">
    <location>
        <begin position="206"/>
        <end position="342"/>
    </location>
</feature>
<dbReference type="EMBL" id="MU404362">
    <property type="protein sequence ID" value="KAI1608782.1"/>
    <property type="molecule type" value="Genomic_DNA"/>
</dbReference>
<organism evidence="13 14">
    <name type="scientific">Exophiala viscosa</name>
    <dbReference type="NCBI Taxonomy" id="2486360"/>
    <lineage>
        <taxon>Eukaryota</taxon>
        <taxon>Fungi</taxon>
        <taxon>Dikarya</taxon>
        <taxon>Ascomycota</taxon>
        <taxon>Pezizomycotina</taxon>
        <taxon>Eurotiomycetes</taxon>
        <taxon>Chaetothyriomycetidae</taxon>
        <taxon>Chaetothyriales</taxon>
        <taxon>Herpotrichiellaceae</taxon>
        <taxon>Exophiala</taxon>
    </lineage>
</organism>
<feature type="region of interest" description="Disordered" evidence="10">
    <location>
        <begin position="1209"/>
        <end position="1232"/>
    </location>
</feature>
<dbReference type="SUPFAM" id="SSF81301">
    <property type="entry name" value="Nucleotidyltransferase"/>
    <property type="match status" value="1"/>
</dbReference>
<dbReference type="Proteomes" id="UP001203852">
    <property type="component" value="Unassembled WGS sequence"/>
</dbReference>
<evidence type="ECO:0000313" key="13">
    <source>
        <dbReference type="EMBL" id="KAI1608782.1"/>
    </source>
</evidence>
<feature type="region of interest" description="Disordered" evidence="10">
    <location>
        <begin position="1328"/>
        <end position="1352"/>
    </location>
</feature>
<comment type="caution">
    <text evidence="13">The sequence shown here is derived from an EMBL/GenBank/DDBJ whole genome shotgun (WGS) entry which is preliminary data.</text>
</comment>
<evidence type="ECO:0000259" key="11">
    <source>
        <dbReference type="Pfam" id="PF03828"/>
    </source>
</evidence>
<keyword evidence="9" id="KW-0460">Magnesium</keyword>
<feature type="compositionally biased region" description="Polar residues" evidence="10">
    <location>
        <begin position="896"/>
        <end position="908"/>
    </location>
</feature>
<evidence type="ECO:0000256" key="9">
    <source>
        <dbReference type="ARBA" id="ARBA00022842"/>
    </source>
</evidence>
<keyword evidence="6" id="KW-0963">Cytoplasm</keyword>
<comment type="subcellular location">
    <subcellularLocation>
        <location evidence="3">Cytoplasm</location>
    </subcellularLocation>
</comment>
<feature type="compositionally biased region" description="Polar residues" evidence="10">
    <location>
        <begin position="14"/>
        <end position="27"/>
    </location>
</feature>
<comment type="similarity">
    <text evidence="4">Belongs to the DNA polymerase type-B-like family.</text>
</comment>
<evidence type="ECO:0000256" key="3">
    <source>
        <dbReference type="ARBA" id="ARBA00004496"/>
    </source>
</evidence>
<dbReference type="InterPro" id="IPR002058">
    <property type="entry name" value="PAP_assoc"/>
</dbReference>
<evidence type="ECO:0000256" key="5">
    <source>
        <dbReference type="ARBA" id="ARBA00012388"/>
    </source>
</evidence>
<accession>A0AAN6I8Q2</accession>
<dbReference type="GO" id="GO:1990817">
    <property type="term" value="F:poly(A) RNA polymerase activity"/>
    <property type="evidence" value="ECO:0007669"/>
    <property type="project" value="UniProtKB-EC"/>
</dbReference>
<evidence type="ECO:0000256" key="4">
    <source>
        <dbReference type="ARBA" id="ARBA00008593"/>
    </source>
</evidence>
<dbReference type="GO" id="GO:0005737">
    <property type="term" value="C:cytoplasm"/>
    <property type="evidence" value="ECO:0007669"/>
    <property type="project" value="UniProtKB-SubCell"/>
</dbReference>
<keyword evidence="8" id="KW-0479">Metal-binding</keyword>
<name>A0AAN6I8Q2_9EURO</name>
<dbReference type="Gene3D" id="1.10.1410.10">
    <property type="match status" value="1"/>
</dbReference>
<dbReference type="Pfam" id="PF22600">
    <property type="entry name" value="MTPAP-like_central"/>
    <property type="match status" value="1"/>
</dbReference>
<feature type="compositionally biased region" description="Acidic residues" evidence="10">
    <location>
        <begin position="762"/>
        <end position="771"/>
    </location>
</feature>
<feature type="compositionally biased region" description="Basic and acidic residues" evidence="10">
    <location>
        <begin position="1214"/>
        <end position="1224"/>
    </location>
</feature>
<gene>
    <name evidence="13" type="ORF">EDD36DRAFT_447767</name>
</gene>
<feature type="compositionally biased region" description="Polar residues" evidence="10">
    <location>
        <begin position="1029"/>
        <end position="1042"/>
    </location>
</feature>
<feature type="compositionally biased region" description="Basic residues" evidence="10">
    <location>
        <begin position="29"/>
        <end position="54"/>
    </location>
</feature>
<dbReference type="GO" id="GO:0010605">
    <property type="term" value="P:negative regulation of macromolecule metabolic process"/>
    <property type="evidence" value="ECO:0007669"/>
    <property type="project" value="UniProtKB-ARBA"/>
</dbReference>
<dbReference type="InterPro" id="IPR043519">
    <property type="entry name" value="NT_sf"/>
</dbReference>